<dbReference type="STRING" id="706587.Desti_2674"/>
<dbReference type="KEGG" id="dti:Desti_2674"/>
<keyword evidence="3" id="KW-1185">Reference proteome</keyword>
<dbReference type="AlphaFoldDB" id="I4C712"/>
<dbReference type="eggNOG" id="ENOG5032RXU">
    <property type="taxonomic scope" value="Bacteria"/>
</dbReference>
<organism evidence="2 3">
    <name type="scientific">Desulfomonile tiedjei (strain ATCC 49306 / DSM 6799 / DCB-1)</name>
    <dbReference type="NCBI Taxonomy" id="706587"/>
    <lineage>
        <taxon>Bacteria</taxon>
        <taxon>Pseudomonadati</taxon>
        <taxon>Thermodesulfobacteriota</taxon>
        <taxon>Desulfomonilia</taxon>
        <taxon>Desulfomonilales</taxon>
        <taxon>Desulfomonilaceae</taxon>
        <taxon>Desulfomonile</taxon>
    </lineage>
</organism>
<evidence type="ECO:0000259" key="1">
    <source>
        <dbReference type="Pfam" id="PF14361"/>
    </source>
</evidence>
<dbReference type="EMBL" id="CP003360">
    <property type="protein sequence ID" value="AFM25353.1"/>
    <property type="molecule type" value="Genomic_DNA"/>
</dbReference>
<name>I4C712_DESTA</name>
<sequence length="180" mass="20559">MEDLLIKEKEAIVSKWKDLLVGTYPSETQRFLKTQKNRFANPVGSSIEDGLEGLYNGLIQEGEAETAFFSESLDRIIRVRAVQGFAPSSAVGFVFLLKDAVREVLGKTIRERGLYEELLEFEERLDGLALLAFNIYMQCRETLFEIKASEIRNRTSRLIDRACQKYGMPHEWADSPDTKS</sequence>
<reference evidence="3" key="1">
    <citation type="submission" date="2012-06" db="EMBL/GenBank/DDBJ databases">
        <title>Complete sequence of chromosome of Desulfomonile tiedjei DSM 6799.</title>
        <authorList>
            <person name="Lucas S."/>
            <person name="Copeland A."/>
            <person name="Lapidus A."/>
            <person name="Glavina del Rio T."/>
            <person name="Dalin E."/>
            <person name="Tice H."/>
            <person name="Bruce D."/>
            <person name="Goodwin L."/>
            <person name="Pitluck S."/>
            <person name="Peters L."/>
            <person name="Ovchinnikova G."/>
            <person name="Zeytun A."/>
            <person name="Lu M."/>
            <person name="Kyrpides N."/>
            <person name="Mavromatis K."/>
            <person name="Ivanova N."/>
            <person name="Brettin T."/>
            <person name="Detter J.C."/>
            <person name="Han C."/>
            <person name="Larimer F."/>
            <person name="Land M."/>
            <person name="Hauser L."/>
            <person name="Markowitz V."/>
            <person name="Cheng J.-F."/>
            <person name="Hugenholtz P."/>
            <person name="Woyke T."/>
            <person name="Wu D."/>
            <person name="Spring S."/>
            <person name="Schroeder M."/>
            <person name="Brambilla E."/>
            <person name="Klenk H.-P."/>
            <person name="Eisen J.A."/>
        </authorList>
    </citation>
    <scope>NUCLEOTIDE SEQUENCE [LARGE SCALE GENOMIC DNA]</scope>
    <source>
        <strain evidence="3">ATCC 49306 / DSM 6799 / DCB-1</strain>
    </source>
</reference>
<feature type="domain" description="RsbT co-antagonist protein RsbRD N-terminal" evidence="1">
    <location>
        <begin position="10"/>
        <end position="147"/>
    </location>
</feature>
<dbReference type="HOGENOM" id="CLU_129910_0_0_7"/>
<evidence type="ECO:0000313" key="3">
    <source>
        <dbReference type="Proteomes" id="UP000006055"/>
    </source>
</evidence>
<proteinExistence type="predicted"/>
<gene>
    <name evidence="2" type="ordered locus">Desti_2674</name>
</gene>
<accession>I4C712</accession>
<dbReference type="InterPro" id="IPR025751">
    <property type="entry name" value="RsbRD_N_dom"/>
</dbReference>
<evidence type="ECO:0000313" key="2">
    <source>
        <dbReference type="EMBL" id="AFM25353.1"/>
    </source>
</evidence>
<protein>
    <recommendedName>
        <fullName evidence="1">RsbT co-antagonist protein RsbRD N-terminal domain-containing protein</fullName>
    </recommendedName>
</protein>
<dbReference type="Proteomes" id="UP000006055">
    <property type="component" value="Chromosome"/>
</dbReference>
<dbReference type="Pfam" id="PF14361">
    <property type="entry name" value="RsbRD_N"/>
    <property type="match status" value="1"/>
</dbReference>